<reference evidence="1" key="1">
    <citation type="journal article" date="2020" name="Stud. Mycol.">
        <title>101 Dothideomycetes genomes: a test case for predicting lifestyles and emergence of pathogens.</title>
        <authorList>
            <person name="Haridas S."/>
            <person name="Albert R."/>
            <person name="Binder M."/>
            <person name="Bloem J."/>
            <person name="Labutti K."/>
            <person name="Salamov A."/>
            <person name="Andreopoulos B."/>
            <person name="Baker S."/>
            <person name="Barry K."/>
            <person name="Bills G."/>
            <person name="Bluhm B."/>
            <person name="Cannon C."/>
            <person name="Castanera R."/>
            <person name="Culley D."/>
            <person name="Daum C."/>
            <person name="Ezra D."/>
            <person name="Gonzalez J."/>
            <person name="Henrissat B."/>
            <person name="Kuo A."/>
            <person name="Liang C."/>
            <person name="Lipzen A."/>
            <person name="Lutzoni F."/>
            <person name="Magnuson J."/>
            <person name="Mondo S."/>
            <person name="Nolan M."/>
            <person name="Ohm R."/>
            <person name="Pangilinan J."/>
            <person name="Park H.-J."/>
            <person name="Ramirez L."/>
            <person name="Alfaro M."/>
            <person name="Sun H."/>
            <person name="Tritt A."/>
            <person name="Yoshinaga Y."/>
            <person name="Zwiers L.-H."/>
            <person name="Turgeon B."/>
            <person name="Goodwin S."/>
            <person name="Spatafora J."/>
            <person name="Crous P."/>
            <person name="Grigoriev I."/>
        </authorList>
    </citation>
    <scope>NUCLEOTIDE SEQUENCE</scope>
    <source>
        <strain evidence="1">ATCC 200398</strain>
    </source>
</reference>
<dbReference type="Proteomes" id="UP000799755">
    <property type="component" value="Unassembled WGS sequence"/>
</dbReference>
<comment type="caution">
    <text evidence="1">The sequence shown here is derived from an EMBL/GenBank/DDBJ whole genome shotgun (WGS) entry which is preliminary data.</text>
</comment>
<evidence type="ECO:0000313" key="2">
    <source>
        <dbReference type="Proteomes" id="UP000799755"/>
    </source>
</evidence>
<sequence>MRSNTPIPFCLLAEPLSTALLSPKQNSSAMTTLPDGATRALPAAASTDAVTASDQLDQLVNFAHDEMSASLADGTSKQKRRRTYTLLTSVQGTFLAWHRYFIWHYEQALRNGETTATGLVNYPIFDGSVISMSGDGEFIPGQGNIILGGDDLPEILIPAGSGDGCVTLGLVSLCLTNSCTITNRDGLSYNPRCLKRELTDYVNRRFANTSSTVNLILKPKEIYDFQMTMQGYPGSGDIGVQGGGHYTIGGDLGRDLFVSPGDPPFYLHHGMIGRVWWSWELFNRTTRTGTEGIFGTGTFLNVPPSQNITLDNPMDLGFGLGPSTTMKDLMSTTNGPFCHIHLCKRISWNVNKCLICVT</sequence>
<name>A0ACB6RB03_9PLEO</name>
<keyword evidence="2" id="KW-1185">Reference proteome</keyword>
<accession>A0ACB6RB03</accession>
<organism evidence="1 2">
    <name type="scientific">Lindgomyces ingoldianus</name>
    <dbReference type="NCBI Taxonomy" id="673940"/>
    <lineage>
        <taxon>Eukaryota</taxon>
        <taxon>Fungi</taxon>
        <taxon>Dikarya</taxon>
        <taxon>Ascomycota</taxon>
        <taxon>Pezizomycotina</taxon>
        <taxon>Dothideomycetes</taxon>
        <taxon>Pleosporomycetidae</taxon>
        <taxon>Pleosporales</taxon>
        <taxon>Lindgomycetaceae</taxon>
        <taxon>Lindgomyces</taxon>
    </lineage>
</organism>
<evidence type="ECO:0000313" key="1">
    <source>
        <dbReference type="EMBL" id="KAF2476494.1"/>
    </source>
</evidence>
<proteinExistence type="predicted"/>
<dbReference type="EMBL" id="MU003494">
    <property type="protein sequence ID" value="KAF2476494.1"/>
    <property type="molecule type" value="Genomic_DNA"/>
</dbReference>
<protein>
    <submittedName>
        <fullName evidence="1">Di-copper centre-containing protein</fullName>
    </submittedName>
</protein>
<gene>
    <name evidence="1" type="ORF">BDR25DRAFT_321942</name>
</gene>